<evidence type="ECO:0000256" key="2">
    <source>
        <dbReference type="ARBA" id="ARBA00022485"/>
    </source>
</evidence>
<dbReference type="InterPro" id="IPR017900">
    <property type="entry name" value="4Fe4S_Fe_S_CS"/>
</dbReference>
<feature type="domain" description="4Fe-4S ferredoxin-type" evidence="8">
    <location>
        <begin position="82"/>
        <end position="111"/>
    </location>
</feature>
<comment type="similarity">
    <text evidence="1 7">Belongs to the complex I 23 kDa subunit family.</text>
</comment>
<dbReference type="GO" id="GO:0005506">
    <property type="term" value="F:iron ion binding"/>
    <property type="evidence" value="ECO:0007669"/>
    <property type="project" value="UniProtKB-UniRule"/>
</dbReference>
<dbReference type="AlphaFoldDB" id="A0A2Z4Y3B1"/>
<evidence type="ECO:0000256" key="1">
    <source>
        <dbReference type="ARBA" id="ARBA00010277"/>
    </source>
</evidence>
<dbReference type="PROSITE" id="PS51379">
    <property type="entry name" value="4FE4S_FER_2"/>
    <property type="match status" value="2"/>
</dbReference>
<feature type="binding site" evidence="7">
    <location>
        <position position="101"/>
    </location>
    <ligand>
        <name>[4Fe-4S] cluster</name>
        <dbReference type="ChEBI" id="CHEBI:49883"/>
        <label>1</label>
    </ligand>
</feature>
<dbReference type="PROSITE" id="PS00198">
    <property type="entry name" value="4FE4S_FER_1"/>
    <property type="match status" value="1"/>
</dbReference>
<dbReference type="Gene3D" id="3.30.70.3270">
    <property type="match status" value="1"/>
</dbReference>
<reference evidence="9 10" key="1">
    <citation type="submission" date="2018-05" db="EMBL/GenBank/DDBJ databases">
        <title>A metagenomic window into the 2 km-deep terrestrial subsurface aquifer revealed taxonomically and functionally diverse microbial community comprising novel uncultured bacterial lineages.</title>
        <authorList>
            <person name="Kadnikov V.V."/>
            <person name="Mardanov A.V."/>
            <person name="Beletsky A.V."/>
            <person name="Banks D."/>
            <person name="Pimenov N.V."/>
            <person name="Frank Y.A."/>
            <person name="Karnachuk O.V."/>
            <person name="Ravin N.V."/>
        </authorList>
    </citation>
    <scope>NUCLEOTIDE SEQUENCE [LARGE SCALE GENOMIC DNA]</scope>
    <source>
        <strain evidence="9">BY</strain>
    </source>
</reference>
<feature type="binding site" evidence="7">
    <location>
        <position position="58"/>
    </location>
    <ligand>
        <name>[4Fe-4S] cluster</name>
        <dbReference type="ChEBI" id="CHEBI:49883"/>
        <label>1</label>
    </ligand>
</feature>
<keyword evidence="5 7" id="KW-0408">Iron</keyword>
<dbReference type="GO" id="GO:0051539">
    <property type="term" value="F:4 iron, 4 sulfur cluster binding"/>
    <property type="evidence" value="ECO:0007669"/>
    <property type="project" value="UniProtKB-KW"/>
</dbReference>
<dbReference type="GO" id="GO:0048038">
    <property type="term" value="F:quinone binding"/>
    <property type="evidence" value="ECO:0007669"/>
    <property type="project" value="UniProtKB-KW"/>
</dbReference>
<dbReference type="NCBIfam" id="NF004538">
    <property type="entry name" value="PRK05888.1-4"/>
    <property type="match status" value="1"/>
</dbReference>
<feature type="binding site" evidence="7">
    <location>
        <position position="91"/>
    </location>
    <ligand>
        <name>[4Fe-4S] cluster</name>
        <dbReference type="ChEBI" id="CHEBI:49883"/>
        <label>2</label>
    </ligand>
</feature>
<accession>A0A2Z4Y3B1</accession>
<evidence type="ECO:0000256" key="6">
    <source>
        <dbReference type="ARBA" id="ARBA00023014"/>
    </source>
</evidence>
<comment type="subcellular location">
    <subcellularLocation>
        <location evidence="7">Cell membrane</location>
        <topology evidence="7">Peripheral membrane protein</topology>
    </subcellularLocation>
</comment>
<keyword evidence="7 9" id="KW-0830">Ubiquinone</keyword>
<feature type="binding site" evidence="7">
    <location>
        <position position="62"/>
    </location>
    <ligand>
        <name>[4Fe-4S] cluster</name>
        <dbReference type="ChEBI" id="CHEBI:49883"/>
        <label>2</label>
    </ligand>
</feature>
<feature type="domain" description="4Fe-4S ferredoxin-type" evidence="8">
    <location>
        <begin position="42"/>
        <end position="72"/>
    </location>
</feature>
<dbReference type="PANTHER" id="PTHR10849">
    <property type="entry name" value="NADH DEHYDROGENASE UBIQUINONE IRON-SULFUR PROTEIN 8, MITOCHONDRIAL"/>
    <property type="match status" value="1"/>
</dbReference>
<evidence type="ECO:0000256" key="7">
    <source>
        <dbReference type="HAMAP-Rule" id="MF_01351"/>
    </source>
</evidence>
<protein>
    <recommendedName>
        <fullName evidence="7">NADH-quinone oxidoreductase subunit I</fullName>
        <ecNumber evidence="7">7.1.1.-</ecNumber>
    </recommendedName>
    <alternativeName>
        <fullName evidence="7">NADH dehydrogenase I subunit I</fullName>
    </alternativeName>
    <alternativeName>
        <fullName evidence="7">NDH-1 subunit I</fullName>
    </alternativeName>
</protein>
<dbReference type="NCBIfam" id="NF004536">
    <property type="entry name" value="PRK05888.1-1"/>
    <property type="match status" value="1"/>
</dbReference>
<evidence type="ECO:0000313" key="10">
    <source>
        <dbReference type="Proteomes" id="UP000262583"/>
    </source>
</evidence>
<dbReference type="GO" id="GO:0050136">
    <property type="term" value="F:NADH dehydrogenase (quinone) (non-electrogenic) activity"/>
    <property type="evidence" value="ECO:0007669"/>
    <property type="project" value="UniProtKB-UniRule"/>
</dbReference>
<keyword evidence="6 7" id="KW-0411">Iron-sulfur</keyword>
<dbReference type="KEGG" id="schv:BRCON_0914"/>
<dbReference type="EC" id="7.1.1.-" evidence="7"/>
<keyword evidence="7" id="KW-0874">Quinone</keyword>
<comment type="function">
    <text evidence="7">NDH-1 shuttles electrons from NADH, via FMN and iron-sulfur (Fe-S) centers, to quinones in the respiratory chain. The immediate electron acceptor for the enzyme in this species is believed to be ubiquinone. Couples the redox reaction to proton translocation (for every two electrons transferred, four hydrogen ions are translocated across the cytoplasmic membrane), and thus conserves the redox energy in a proton gradient.</text>
</comment>
<keyword evidence="7" id="KW-1003">Cell membrane</keyword>
<comment type="cofactor">
    <cofactor evidence="7">
        <name>[4Fe-4S] cluster</name>
        <dbReference type="ChEBI" id="CHEBI:49883"/>
    </cofactor>
    <text evidence="7">Binds 2 [4Fe-4S] clusters per subunit.</text>
</comment>
<dbReference type="Proteomes" id="UP000262583">
    <property type="component" value="Chromosome"/>
</dbReference>
<keyword evidence="3 7" id="KW-0479">Metal-binding</keyword>
<feature type="binding site" evidence="7">
    <location>
        <position position="52"/>
    </location>
    <ligand>
        <name>[4Fe-4S] cluster</name>
        <dbReference type="ChEBI" id="CHEBI:49883"/>
        <label>1</label>
    </ligand>
</feature>
<dbReference type="SUPFAM" id="SSF54862">
    <property type="entry name" value="4Fe-4S ferredoxins"/>
    <property type="match status" value="1"/>
</dbReference>
<organism evidence="9 10">
    <name type="scientific">Sumerlaea chitinivorans</name>
    <dbReference type="NCBI Taxonomy" id="2250252"/>
    <lineage>
        <taxon>Bacteria</taxon>
        <taxon>Candidatus Sumerlaeota</taxon>
        <taxon>Candidatus Sumerlaeia</taxon>
        <taxon>Candidatus Sumerlaeales</taxon>
        <taxon>Candidatus Sumerlaeaceae</taxon>
        <taxon>Candidatus Sumerlaea</taxon>
    </lineage>
</organism>
<comment type="subunit">
    <text evidence="7">NDH-1 is composed of 14 different subunits. Subunits NuoA, H, J, K, L, M, N constitute the membrane sector of the complex.</text>
</comment>
<dbReference type="Pfam" id="PF12838">
    <property type="entry name" value="Fer4_7"/>
    <property type="match status" value="1"/>
</dbReference>
<dbReference type="InterPro" id="IPR017896">
    <property type="entry name" value="4Fe4S_Fe-S-bd"/>
</dbReference>
<evidence type="ECO:0000256" key="3">
    <source>
        <dbReference type="ARBA" id="ARBA00022723"/>
    </source>
</evidence>
<sequence>MIRDLLSGLQITAKYLFRRPITLQYPEEKPIIPPRWRGRIVLTSDPNGEERCVACYLCQAVCPVQCIDLQATHRPDGRRVAAKFDINFARCIFCGLCEEACPTYAIQLTPDFEMSTTERSNLLYHKEDLQISGTGKHPGYSFWQVSGVNIAGKQKGEGINERPPTNFRSNMP</sequence>
<dbReference type="InterPro" id="IPR010226">
    <property type="entry name" value="NADH_quinone_OxRdtase_chainI"/>
</dbReference>
<keyword evidence="7" id="KW-0520">NAD</keyword>
<keyword evidence="7" id="KW-0472">Membrane</keyword>
<name>A0A2Z4Y3B1_SUMC1</name>
<dbReference type="GO" id="GO:0005886">
    <property type="term" value="C:plasma membrane"/>
    <property type="evidence" value="ECO:0007669"/>
    <property type="project" value="UniProtKB-SubCell"/>
</dbReference>
<dbReference type="GO" id="GO:0009060">
    <property type="term" value="P:aerobic respiration"/>
    <property type="evidence" value="ECO:0007669"/>
    <property type="project" value="TreeGrafter"/>
</dbReference>
<dbReference type="HAMAP" id="MF_01351">
    <property type="entry name" value="NDH1_NuoI"/>
    <property type="match status" value="1"/>
</dbReference>
<keyword evidence="2 7" id="KW-0004">4Fe-4S</keyword>
<feature type="binding site" evidence="7">
    <location>
        <position position="55"/>
    </location>
    <ligand>
        <name>[4Fe-4S] cluster</name>
        <dbReference type="ChEBI" id="CHEBI:49883"/>
        <label>1</label>
    </ligand>
</feature>
<keyword evidence="4 7" id="KW-1278">Translocase</keyword>
<dbReference type="EMBL" id="CP030759">
    <property type="protein sequence ID" value="AXA35691.1"/>
    <property type="molecule type" value="Genomic_DNA"/>
</dbReference>
<evidence type="ECO:0000313" key="9">
    <source>
        <dbReference type="EMBL" id="AXA35691.1"/>
    </source>
</evidence>
<comment type="catalytic activity">
    <reaction evidence="7">
        <text>a quinone + NADH + 5 H(+)(in) = a quinol + NAD(+) + 4 H(+)(out)</text>
        <dbReference type="Rhea" id="RHEA:57888"/>
        <dbReference type="ChEBI" id="CHEBI:15378"/>
        <dbReference type="ChEBI" id="CHEBI:24646"/>
        <dbReference type="ChEBI" id="CHEBI:57540"/>
        <dbReference type="ChEBI" id="CHEBI:57945"/>
        <dbReference type="ChEBI" id="CHEBI:132124"/>
    </reaction>
</comment>
<dbReference type="NCBIfam" id="TIGR01971">
    <property type="entry name" value="NuoI"/>
    <property type="match status" value="1"/>
</dbReference>
<proteinExistence type="inferred from homology"/>
<evidence type="ECO:0000256" key="4">
    <source>
        <dbReference type="ARBA" id="ARBA00022967"/>
    </source>
</evidence>
<feature type="binding site" evidence="7">
    <location>
        <position position="94"/>
    </location>
    <ligand>
        <name>[4Fe-4S] cluster</name>
        <dbReference type="ChEBI" id="CHEBI:49883"/>
        <label>2</label>
    </ligand>
</feature>
<gene>
    <name evidence="7" type="primary">nuoI</name>
    <name evidence="9" type="ORF">BRCON_0914</name>
</gene>
<evidence type="ECO:0000256" key="5">
    <source>
        <dbReference type="ARBA" id="ARBA00023004"/>
    </source>
</evidence>
<dbReference type="PANTHER" id="PTHR10849:SF20">
    <property type="entry name" value="NADH DEHYDROGENASE [UBIQUINONE] IRON-SULFUR PROTEIN 8, MITOCHONDRIAL"/>
    <property type="match status" value="1"/>
</dbReference>
<feature type="binding site" evidence="7">
    <location>
        <position position="97"/>
    </location>
    <ligand>
        <name>[4Fe-4S] cluster</name>
        <dbReference type="ChEBI" id="CHEBI:49883"/>
        <label>2</label>
    </ligand>
</feature>
<evidence type="ECO:0000259" key="8">
    <source>
        <dbReference type="PROSITE" id="PS51379"/>
    </source>
</evidence>